<dbReference type="Gene3D" id="3.40.50.720">
    <property type="entry name" value="NAD(P)-binding Rossmann-like Domain"/>
    <property type="match status" value="1"/>
</dbReference>
<proteinExistence type="predicted"/>
<keyword evidence="5 11" id="KW-0812">Transmembrane</keyword>
<feature type="transmembrane region" description="Helical" evidence="11">
    <location>
        <begin position="389"/>
        <end position="412"/>
    </location>
</feature>
<dbReference type="PANTHER" id="PTHR46157">
    <property type="entry name" value="K(+) EFFLUX ANTIPORTER 3, CHLOROPLASTIC"/>
    <property type="match status" value="1"/>
</dbReference>
<keyword evidence="8" id="KW-0406">Ion transport</keyword>
<dbReference type="GO" id="GO:1902600">
    <property type="term" value="P:proton transmembrane transport"/>
    <property type="evidence" value="ECO:0007669"/>
    <property type="project" value="InterPro"/>
</dbReference>
<evidence type="ECO:0000256" key="4">
    <source>
        <dbReference type="ARBA" id="ARBA00022538"/>
    </source>
</evidence>
<dbReference type="Proteomes" id="UP000295110">
    <property type="component" value="Unassembled WGS sequence"/>
</dbReference>
<evidence type="ECO:0000256" key="10">
    <source>
        <dbReference type="SAM" id="MobiDB-lite"/>
    </source>
</evidence>
<keyword evidence="9 11" id="KW-0472">Membrane</keyword>
<keyword evidence="3" id="KW-0050">Antiport</keyword>
<evidence type="ECO:0000259" key="13">
    <source>
        <dbReference type="PROSITE" id="PS51202"/>
    </source>
</evidence>
<feature type="transmembrane region" description="Helical" evidence="11">
    <location>
        <begin position="111"/>
        <end position="144"/>
    </location>
</feature>
<feature type="transmembrane region" description="Helical" evidence="11">
    <location>
        <begin position="327"/>
        <end position="353"/>
    </location>
</feature>
<dbReference type="Pfam" id="PF02080">
    <property type="entry name" value="TrkA_C"/>
    <property type="match status" value="1"/>
</dbReference>
<feature type="transmembrane region" description="Helical" evidence="11">
    <location>
        <begin position="56"/>
        <end position="74"/>
    </location>
</feature>
<feature type="domain" description="RCK C-terminal" evidence="13">
    <location>
        <begin position="607"/>
        <end position="689"/>
    </location>
</feature>
<evidence type="ECO:0000256" key="9">
    <source>
        <dbReference type="ARBA" id="ARBA00023136"/>
    </source>
</evidence>
<keyword evidence="7 11" id="KW-1133">Transmembrane helix</keyword>
<evidence type="ECO:0000313" key="14">
    <source>
        <dbReference type="EMBL" id="TCV00944.1"/>
    </source>
</evidence>
<evidence type="ECO:0000256" key="1">
    <source>
        <dbReference type="ARBA" id="ARBA00004141"/>
    </source>
</evidence>
<feature type="transmembrane region" description="Helical" evidence="11">
    <location>
        <begin position="80"/>
        <end position="99"/>
    </location>
</feature>
<gene>
    <name evidence="14" type="ORF">EV671_100773</name>
</gene>
<dbReference type="Gene3D" id="1.20.1530.20">
    <property type="match status" value="1"/>
</dbReference>
<feature type="transmembrane region" description="Helical" evidence="11">
    <location>
        <begin position="365"/>
        <end position="383"/>
    </location>
</feature>
<evidence type="ECO:0000256" key="5">
    <source>
        <dbReference type="ARBA" id="ARBA00022692"/>
    </source>
</evidence>
<comment type="caution">
    <text evidence="14">The sequence shown here is derived from an EMBL/GenBank/DDBJ whole genome shotgun (WGS) entry which is preliminary data.</text>
</comment>
<dbReference type="InterPro" id="IPR038770">
    <property type="entry name" value="Na+/solute_symporter_sf"/>
</dbReference>
<dbReference type="Pfam" id="PF02254">
    <property type="entry name" value="TrkA_N"/>
    <property type="match status" value="1"/>
</dbReference>
<dbReference type="SUPFAM" id="SSF51735">
    <property type="entry name" value="NAD(P)-binding Rossmann-fold domains"/>
    <property type="match status" value="1"/>
</dbReference>
<dbReference type="InterPro" id="IPR036291">
    <property type="entry name" value="NAD(P)-bd_dom_sf"/>
</dbReference>
<accession>A0A4R3VBG6</accession>
<reference evidence="14 15" key="1">
    <citation type="submission" date="2019-03" db="EMBL/GenBank/DDBJ databases">
        <title>Genomic Encyclopedia of Type Strains, Phase IV (KMG-IV): sequencing the most valuable type-strain genomes for metagenomic binning, comparative biology and taxonomic classification.</title>
        <authorList>
            <person name="Goeker M."/>
        </authorList>
    </citation>
    <scope>NUCLEOTIDE SEQUENCE [LARGE SCALE GENOMIC DNA]</scope>
    <source>
        <strain evidence="14 15">DSM 654</strain>
    </source>
</reference>
<dbReference type="GO" id="GO:0006813">
    <property type="term" value="P:potassium ion transport"/>
    <property type="evidence" value="ECO:0007669"/>
    <property type="project" value="UniProtKB-KW"/>
</dbReference>
<dbReference type="GO" id="GO:0005886">
    <property type="term" value="C:plasma membrane"/>
    <property type="evidence" value="ECO:0007669"/>
    <property type="project" value="TreeGrafter"/>
</dbReference>
<evidence type="ECO:0000256" key="7">
    <source>
        <dbReference type="ARBA" id="ARBA00022989"/>
    </source>
</evidence>
<feature type="transmembrane region" description="Helical" evidence="11">
    <location>
        <begin position="150"/>
        <end position="171"/>
    </location>
</feature>
<feature type="region of interest" description="Disordered" evidence="10">
    <location>
        <begin position="1"/>
        <end position="24"/>
    </location>
</feature>
<evidence type="ECO:0000256" key="2">
    <source>
        <dbReference type="ARBA" id="ARBA00022448"/>
    </source>
</evidence>
<dbReference type="InterPro" id="IPR036721">
    <property type="entry name" value="RCK_C_sf"/>
</dbReference>
<evidence type="ECO:0000256" key="8">
    <source>
        <dbReference type="ARBA" id="ARBA00023065"/>
    </source>
</evidence>
<evidence type="ECO:0000256" key="11">
    <source>
        <dbReference type="SAM" id="Phobius"/>
    </source>
</evidence>
<feature type="transmembrane region" description="Helical" evidence="11">
    <location>
        <begin position="183"/>
        <end position="205"/>
    </location>
</feature>
<organism evidence="14 15">
    <name type="scientific">Roseateles saccharophilus</name>
    <name type="common">Pseudomonas saccharophila</name>
    <dbReference type="NCBI Taxonomy" id="304"/>
    <lineage>
        <taxon>Bacteria</taxon>
        <taxon>Pseudomonadati</taxon>
        <taxon>Pseudomonadota</taxon>
        <taxon>Betaproteobacteria</taxon>
        <taxon>Burkholderiales</taxon>
        <taxon>Sphaerotilaceae</taxon>
        <taxon>Roseateles</taxon>
    </lineage>
</organism>
<dbReference type="InterPro" id="IPR006153">
    <property type="entry name" value="Cation/H_exchanger_TM"/>
</dbReference>
<feature type="domain" description="RCK N-terminal" evidence="12">
    <location>
        <begin position="443"/>
        <end position="560"/>
    </location>
</feature>
<dbReference type="InterPro" id="IPR003148">
    <property type="entry name" value="RCK_N"/>
</dbReference>
<dbReference type="PROSITE" id="PS51202">
    <property type="entry name" value="RCK_C"/>
    <property type="match status" value="1"/>
</dbReference>
<dbReference type="SUPFAM" id="SSF116726">
    <property type="entry name" value="TrkA C-terminal domain-like"/>
    <property type="match status" value="1"/>
</dbReference>
<sequence length="690" mass="73086">MASVSGVGFHGRGARAGSPPRPEYHRPVTSLDLALLYLVAAVLGVVACRSLKLPPMLGYLAVGVLIGPNALAFAHDSASIQYLAEFGVVFLMFVIGLEFNLPKLRALKTAVFGLGLAQVVLTIAGAILGNALLVAGFAALGWAWDLGWRGALVLGAAMAMSSTAIVVKLMAERLELEGPHGRLVMGVLLFQDLAVVPLLVLIPALNSGAAGMADALAVAGVKAAVLLGLLLYGGQKLMRWWLTLVARRKSEELFMLNLLLVTLGLAWLTEHAGLSLALGAFVAGMLIAETEYKHQVETDIRPFHDVLLGLFFITIGMKLDWHPLVHSWWLVVLLTTLPVLAKFALIAALARLFRSPPGVALRTGLYLAQAGEFGFVLLTLGAQQNLIGVPWVSPVLASMVLSMLATPLIVMYSNRIVMKLSSSDWLMQSVQLTTIAKKSIKSEAHVIICGYGRSGQNLARLLDGEHIPYMALDLDPDRVRQAAAAGQSVVFGDAAKVQSLMAAGLARASAVVVSYPDTPSALKILHLVQTHAPKVPVVVRTIDDSDLEKLRGAGATEVVPEAIEGSLMLASHALALVGVPMRRVIRITRDARDKRYGLLRGYFHGQDDDTVDELDQARLASVTLPTASAHSGRPLDELALQALGVAVVSLRRASGKGQPVDGATLAGGDTLVLSGTPAALALAEDRLLVG</sequence>
<feature type="transmembrane region" description="Helical" evidence="11">
    <location>
        <begin position="253"/>
        <end position="268"/>
    </location>
</feature>
<keyword evidence="2" id="KW-0813">Transport</keyword>
<evidence type="ECO:0000256" key="3">
    <source>
        <dbReference type="ARBA" id="ARBA00022449"/>
    </source>
</evidence>
<feature type="transmembrane region" description="Helical" evidence="11">
    <location>
        <begin position="28"/>
        <end position="49"/>
    </location>
</feature>
<evidence type="ECO:0000256" key="6">
    <source>
        <dbReference type="ARBA" id="ARBA00022958"/>
    </source>
</evidence>
<keyword evidence="6" id="KW-0630">Potassium</keyword>
<dbReference type="AlphaFoldDB" id="A0A4R3VBG6"/>
<evidence type="ECO:0000259" key="12">
    <source>
        <dbReference type="PROSITE" id="PS51201"/>
    </source>
</evidence>
<feature type="transmembrane region" description="Helical" evidence="11">
    <location>
        <begin position="211"/>
        <end position="232"/>
    </location>
</feature>
<dbReference type="Pfam" id="PF00999">
    <property type="entry name" value="Na_H_Exchanger"/>
    <property type="match status" value="1"/>
</dbReference>
<comment type="subcellular location">
    <subcellularLocation>
        <location evidence="1">Membrane</location>
        <topology evidence="1">Multi-pass membrane protein</topology>
    </subcellularLocation>
</comment>
<dbReference type="EMBL" id="SMBU01000007">
    <property type="protein sequence ID" value="TCV00944.1"/>
    <property type="molecule type" value="Genomic_DNA"/>
</dbReference>
<dbReference type="PANTHER" id="PTHR46157:SF4">
    <property type="entry name" value="K(+) EFFLUX ANTIPORTER 3, CHLOROPLASTIC"/>
    <property type="match status" value="1"/>
</dbReference>
<keyword evidence="4" id="KW-0633">Potassium transport</keyword>
<keyword evidence="15" id="KW-1185">Reference proteome</keyword>
<dbReference type="GO" id="GO:0008324">
    <property type="term" value="F:monoatomic cation transmembrane transporter activity"/>
    <property type="evidence" value="ECO:0007669"/>
    <property type="project" value="InterPro"/>
</dbReference>
<name>A0A4R3VBG6_ROSSA</name>
<dbReference type="PROSITE" id="PS51201">
    <property type="entry name" value="RCK_N"/>
    <property type="match status" value="1"/>
</dbReference>
<protein>
    <submittedName>
        <fullName evidence="14">Kef-type potassium/proton antiporter (CPA2 family)</fullName>
    </submittedName>
</protein>
<dbReference type="GO" id="GO:0015297">
    <property type="term" value="F:antiporter activity"/>
    <property type="evidence" value="ECO:0007669"/>
    <property type="project" value="UniProtKB-KW"/>
</dbReference>
<evidence type="ECO:0000313" key="15">
    <source>
        <dbReference type="Proteomes" id="UP000295110"/>
    </source>
</evidence>
<dbReference type="InterPro" id="IPR006037">
    <property type="entry name" value="RCK_C"/>
</dbReference>